<dbReference type="RefSeq" id="XP_024721565.1">
    <property type="nucleotide sequence ID" value="XM_024861760.1"/>
</dbReference>
<dbReference type="SUPFAM" id="SSF48452">
    <property type="entry name" value="TPR-like"/>
    <property type="match status" value="1"/>
</dbReference>
<dbReference type="Gene3D" id="1.25.40.10">
    <property type="entry name" value="Tetratricopeptide repeat domain"/>
    <property type="match status" value="1"/>
</dbReference>
<feature type="compositionally biased region" description="Polar residues" evidence="1">
    <location>
        <begin position="75"/>
        <end position="97"/>
    </location>
</feature>
<gene>
    <name evidence="2" type="ORF">M430DRAFT_119906</name>
</gene>
<dbReference type="InterPro" id="IPR011990">
    <property type="entry name" value="TPR-like_helical_dom_sf"/>
</dbReference>
<name>A0A2T3B3S5_AMORE</name>
<dbReference type="PANTHER" id="PTHR21581">
    <property type="entry name" value="D-ALANYL-D-ALANINE CARBOXYPEPTIDASE"/>
    <property type="match status" value="1"/>
</dbReference>
<protein>
    <submittedName>
        <fullName evidence="2">Uncharacterized protein</fullName>
    </submittedName>
</protein>
<dbReference type="Proteomes" id="UP000241818">
    <property type="component" value="Unassembled WGS sequence"/>
</dbReference>
<evidence type="ECO:0000256" key="1">
    <source>
        <dbReference type="SAM" id="MobiDB-lite"/>
    </source>
</evidence>
<dbReference type="OrthoDB" id="428342at2759"/>
<dbReference type="STRING" id="857342.A0A2T3B3S5"/>
<evidence type="ECO:0000313" key="2">
    <source>
        <dbReference type="EMBL" id="PSS20295.1"/>
    </source>
</evidence>
<reference evidence="2 3" key="1">
    <citation type="journal article" date="2018" name="New Phytol.">
        <title>Comparative genomics and transcriptomics depict ericoid mycorrhizal fungi as versatile saprotrophs and plant mutualists.</title>
        <authorList>
            <person name="Martino E."/>
            <person name="Morin E."/>
            <person name="Grelet G.A."/>
            <person name="Kuo A."/>
            <person name="Kohler A."/>
            <person name="Daghino S."/>
            <person name="Barry K.W."/>
            <person name="Cichocki N."/>
            <person name="Clum A."/>
            <person name="Dockter R.B."/>
            <person name="Hainaut M."/>
            <person name="Kuo R.C."/>
            <person name="LaButti K."/>
            <person name="Lindahl B.D."/>
            <person name="Lindquist E.A."/>
            <person name="Lipzen A."/>
            <person name="Khouja H.R."/>
            <person name="Magnuson J."/>
            <person name="Murat C."/>
            <person name="Ohm R.A."/>
            <person name="Singer S.W."/>
            <person name="Spatafora J.W."/>
            <person name="Wang M."/>
            <person name="Veneault-Fourrey C."/>
            <person name="Henrissat B."/>
            <person name="Grigoriev I.V."/>
            <person name="Martin F.M."/>
            <person name="Perotto S."/>
        </authorList>
    </citation>
    <scope>NUCLEOTIDE SEQUENCE [LARGE SCALE GENOMIC DNA]</scope>
    <source>
        <strain evidence="2 3">ATCC 22711</strain>
    </source>
</reference>
<dbReference type="GO" id="GO:0005794">
    <property type="term" value="C:Golgi apparatus"/>
    <property type="evidence" value="ECO:0007669"/>
    <property type="project" value="TreeGrafter"/>
</dbReference>
<dbReference type="GO" id="GO:0030008">
    <property type="term" value="C:TRAPP complex"/>
    <property type="evidence" value="ECO:0007669"/>
    <property type="project" value="TreeGrafter"/>
</dbReference>
<organism evidence="2 3">
    <name type="scientific">Amorphotheca resinae ATCC 22711</name>
    <dbReference type="NCBI Taxonomy" id="857342"/>
    <lineage>
        <taxon>Eukaryota</taxon>
        <taxon>Fungi</taxon>
        <taxon>Dikarya</taxon>
        <taxon>Ascomycota</taxon>
        <taxon>Pezizomycotina</taxon>
        <taxon>Leotiomycetes</taxon>
        <taxon>Helotiales</taxon>
        <taxon>Amorphothecaceae</taxon>
        <taxon>Amorphotheca</taxon>
    </lineage>
</organism>
<dbReference type="InParanoid" id="A0A2T3B3S5"/>
<dbReference type="AlphaFoldDB" id="A0A2T3B3S5"/>
<accession>A0A2T3B3S5</accession>
<dbReference type="GeneID" id="36569841"/>
<keyword evidence="3" id="KW-1185">Reference proteome</keyword>
<evidence type="ECO:0000313" key="3">
    <source>
        <dbReference type="Proteomes" id="UP000241818"/>
    </source>
</evidence>
<feature type="compositionally biased region" description="Polar residues" evidence="1">
    <location>
        <begin position="56"/>
        <end position="65"/>
    </location>
</feature>
<dbReference type="EMBL" id="KZ679010">
    <property type="protein sequence ID" value="PSS20295.1"/>
    <property type="molecule type" value="Genomic_DNA"/>
</dbReference>
<dbReference type="PANTHER" id="PTHR21581:SF6">
    <property type="entry name" value="TRAFFICKING PROTEIN PARTICLE COMPLEX SUBUNIT 12"/>
    <property type="match status" value="1"/>
</dbReference>
<proteinExistence type="predicted"/>
<feature type="region of interest" description="Disordered" evidence="1">
    <location>
        <begin position="1"/>
        <end position="97"/>
    </location>
</feature>
<sequence>MFNAVIRRSTRGPLDIDDSPLQPDEVASPTSSVFPLPTHQQQLLSPISLSSNQSQFASPRLSSPRATPRLPSPTPGSNVSNQTYRTAPSHQVSNMSNYQNPQKDFGYLLRPEIYHPLTLLDVPPPFRVSSLQPSTDTPLESLISGGHFRSAAIKAAQLLTSSGIAPSDHEAIFSLIYTRLSCLTLCNATALAAQEVKALEDLNSSYYLDDLTGAHLAPWELRVLAVRLQGMGFNDARRGVMGYYELGREARLTLTALKKAGRDQNAAEIAMWDARLQDLGLRVASALIEMEDLEGAARHLKTLRVDNGRLRAQQALLWLYLGDVDAARKCIAAGADEQARDVILALACMGDAEYAAAVPIWERLIEAGSGGQRDDVEIAMYRQNLAVCLLYLGQLSLTRTHLESLIDAGHSWRGLTFNLATVYELCTERSRALKISLVERVAGLREEGRGSEGVNGDFKL</sequence>
<feature type="compositionally biased region" description="Low complexity" evidence="1">
    <location>
        <begin position="40"/>
        <end position="55"/>
    </location>
</feature>